<evidence type="ECO:0000256" key="1">
    <source>
        <dbReference type="ARBA" id="ARBA00001946"/>
    </source>
</evidence>
<dbReference type="InterPro" id="IPR022907">
    <property type="entry name" value="VapC_family"/>
</dbReference>
<name>A0A2H0KFU1_9BACT</name>
<comment type="similarity">
    <text evidence="7 8">Belongs to the PINc/VapC protein family.</text>
</comment>
<sequence length="137" mass="15427">MGQAIKERMDIKPILPDTNVLIYGLAGKEPCASFLREAIKQKQLVFSAIVIAEFLSGATDEEEKILLGLTQKLPVLSIDLTVTQIAAFYRKKYLHSKQKLMLPDCLIAATCKVYKAILVTLNKKDYPIKEIEIIDKF</sequence>
<keyword evidence="5 8" id="KW-0378">Hydrolase</keyword>
<reference evidence="10 11" key="1">
    <citation type="submission" date="2017-09" db="EMBL/GenBank/DDBJ databases">
        <title>Depth-based differentiation of microbial function through sediment-hosted aquifers and enrichment of novel symbionts in the deep terrestrial subsurface.</title>
        <authorList>
            <person name="Probst A.J."/>
            <person name="Ladd B."/>
            <person name="Jarett J.K."/>
            <person name="Geller-Mcgrath D.E."/>
            <person name="Sieber C.M."/>
            <person name="Emerson J.B."/>
            <person name="Anantharaman K."/>
            <person name="Thomas B.C."/>
            <person name="Malmstrom R."/>
            <person name="Stieglmeier M."/>
            <person name="Klingl A."/>
            <person name="Woyke T."/>
            <person name="Ryan C.M."/>
            <person name="Banfield J.F."/>
        </authorList>
    </citation>
    <scope>NUCLEOTIDE SEQUENCE [LARGE SCALE GENOMIC DNA]</scope>
    <source>
        <strain evidence="10">CG11_big_fil_rev_8_21_14_0_20_40_12</strain>
    </source>
</reference>
<comment type="cofactor">
    <cofactor evidence="1 8">
        <name>Mg(2+)</name>
        <dbReference type="ChEBI" id="CHEBI:18420"/>
    </cofactor>
</comment>
<accession>A0A2H0KFU1</accession>
<dbReference type="InterPro" id="IPR002716">
    <property type="entry name" value="PIN_dom"/>
</dbReference>
<organism evidence="10 11">
    <name type="scientific">Candidatus Shapirobacteria bacterium CG11_big_fil_rev_8_21_14_0_20_40_12</name>
    <dbReference type="NCBI Taxonomy" id="1974889"/>
    <lineage>
        <taxon>Bacteria</taxon>
        <taxon>Candidatus Shapironibacteriota</taxon>
    </lineage>
</organism>
<dbReference type="EMBL" id="PCVI01000036">
    <property type="protein sequence ID" value="PIQ70097.1"/>
    <property type="molecule type" value="Genomic_DNA"/>
</dbReference>
<evidence type="ECO:0000256" key="6">
    <source>
        <dbReference type="ARBA" id="ARBA00022842"/>
    </source>
</evidence>
<dbReference type="PANTHER" id="PTHR33653:SF1">
    <property type="entry name" value="RIBONUCLEASE VAPC2"/>
    <property type="match status" value="1"/>
</dbReference>
<keyword evidence="2 8" id="KW-1277">Toxin-antitoxin system</keyword>
<evidence type="ECO:0000256" key="8">
    <source>
        <dbReference type="HAMAP-Rule" id="MF_00265"/>
    </source>
</evidence>
<gene>
    <name evidence="8" type="primary">vapC</name>
    <name evidence="10" type="ORF">COV89_02345</name>
</gene>
<evidence type="ECO:0000259" key="9">
    <source>
        <dbReference type="Pfam" id="PF01850"/>
    </source>
</evidence>
<feature type="binding site" evidence="8">
    <location>
        <position position="104"/>
    </location>
    <ligand>
        <name>Mg(2+)</name>
        <dbReference type="ChEBI" id="CHEBI:18420"/>
    </ligand>
</feature>
<dbReference type="Gene3D" id="3.40.50.1010">
    <property type="entry name" value="5'-nuclease"/>
    <property type="match status" value="1"/>
</dbReference>
<evidence type="ECO:0000256" key="4">
    <source>
        <dbReference type="ARBA" id="ARBA00022723"/>
    </source>
</evidence>
<dbReference type="SUPFAM" id="SSF88723">
    <property type="entry name" value="PIN domain-like"/>
    <property type="match status" value="1"/>
</dbReference>
<dbReference type="InterPro" id="IPR050556">
    <property type="entry name" value="Type_II_TA_system_RNase"/>
</dbReference>
<dbReference type="Pfam" id="PF01850">
    <property type="entry name" value="PIN"/>
    <property type="match status" value="1"/>
</dbReference>
<evidence type="ECO:0000256" key="3">
    <source>
        <dbReference type="ARBA" id="ARBA00022722"/>
    </source>
</evidence>
<dbReference type="GO" id="GO:0004540">
    <property type="term" value="F:RNA nuclease activity"/>
    <property type="evidence" value="ECO:0007669"/>
    <property type="project" value="InterPro"/>
</dbReference>
<feature type="binding site" evidence="8">
    <location>
        <position position="17"/>
    </location>
    <ligand>
        <name>Mg(2+)</name>
        <dbReference type="ChEBI" id="CHEBI:18420"/>
    </ligand>
</feature>
<dbReference type="GO" id="GO:0090729">
    <property type="term" value="F:toxin activity"/>
    <property type="evidence" value="ECO:0007669"/>
    <property type="project" value="UniProtKB-KW"/>
</dbReference>
<dbReference type="AlphaFoldDB" id="A0A2H0KFU1"/>
<evidence type="ECO:0000313" key="10">
    <source>
        <dbReference type="EMBL" id="PIQ70097.1"/>
    </source>
</evidence>
<evidence type="ECO:0000256" key="5">
    <source>
        <dbReference type="ARBA" id="ARBA00022801"/>
    </source>
</evidence>
<dbReference type="GO" id="GO:0016787">
    <property type="term" value="F:hydrolase activity"/>
    <property type="evidence" value="ECO:0007669"/>
    <property type="project" value="UniProtKB-KW"/>
</dbReference>
<dbReference type="HAMAP" id="MF_00265">
    <property type="entry name" value="VapC_Nob1"/>
    <property type="match status" value="1"/>
</dbReference>
<keyword evidence="8" id="KW-0800">Toxin</keyword>
<evidence type="ECO:0000313" key="11">
    <source>
        <dbReference type="Proteomes" id="UP000231371"/>
    </source>
</evidence>
<dbReference type="InterPro" id="IPR029060">
    <property type="entry name" value="PIN-like_dom_sf"/>
</dbReference>
<keyword evidence="6 8" id="KW-0460">Magnesium</keyword>
<comment type="caution">
    <text evidence="10">The sequence shown here is derived from an EMBL/GenBank/DDBJ whole genome shotgun (WGS) entry which is preliminary data.</text>
</comment>
<keyword evidence="4 8" id="KW-0479">Metal-binding</keyword>
<protein>
    <recommendedName>
        <fullName evidence="8">Ribonuclease VapC</fullName>
        <shortName evidence="8">RNase VapC</shortName>
        <ecNumber evidence="8">3.1.-.-</ecNumber>
    </recommendedName>
    <alternativeName>
        <fullName evidence="8">Toxin VapC</fullName>
    </alternativeName>
</protein>
<comment type="function">
    <text evidence="8">Toxic component of a toxin-antitoxin (TA) system. An RNase.</text>
</comment>
<dbReference type="EC" id="3.1.-.-" evidence="8"/>
<dbReference type="GO" id="GO:0000287">
    <property type="term" value="F:magnesium ion binding"/>
    <property type="evidence" value="ECO:0007669"/>
    <property type="project" value="UniProtKB-UniRule"/>
</dbReference>
<feature type="domain" description="PIN" evidence="9">
    <location>
        <begin position="14"/>
        <end position="124"/>
    </location>
</feature>
<evidence type="ECO:0000256" key="2">
    <source>
        <dbReference type="ARBA" id="ARBA00022649"/>
    </source>
</evidence>
<dbReference type="Proteomes" id="UP000231371">
    <property type="component" value="Unassembled WGS sequence"/>
</dbReference>
<dbReference type="PANTHER" id="PTHR33653">
    <property type="entry name" value="RIBONUCLEASE VAPC2"/>
    <property type="match status" value="1"/>
</dbReference>
<proteinExistence type="inferred from homology"/>
<keyword evidence="3 8" id="KW-0540">Nuclease</keyword>
<evidence type="ECO:0000256" key="7">
    <source>
        <dbReference type="ARBA" id="ARBA00038093"/>
    </source>
</evidence>